<organism evidence="1 2">
    <name type="scientific">Liquidambar formosana</name>
    <name type="common">Formosan gum</name>
    <dbReference type="NCBI Taxonomy" id="63359"/>
    <lineage>
        <taxon>Eukaryota</taxon>
        <taxon>Viridiplantae</taxon>
        <taxon>Streptophyta</taxon>
        <taxon>Embryophyta</taxon>
        <taxon>Tracheophyta</taxon>
        <taxon>Spermatophyta</taxon>
        <taxon>Magnoliopsida</taxon>
        <taxon>eudicotyledons</taxon>
        <taxon>Gunneridae</taxon>
        <taxon>Pentapetalae</taxon>
        <taxon>Saxifragales</taxon>
        <taxon>Altingiaceae</taxon>
        <taxon>Liquidambar</taxon>
    </lineage>
</organism>
<reference evidence="1 2" key="1">
    <citation type="journal article" date="2024" name="Plant J.">
        <title>Genome sequences and population genomics reveal climatic adaptation and genomic divergence between two closely related sweetgum species.</title>
        <authorList>
            <person name="Xu W.Q."/>
            <person name="Ren C.Q."/>
            <person name="Zhang X.Y."/>
            <person name="Comes H.P."/>
            <person name="Liu X.H."/>
            <person name="Li Y.G."/>
            <person name="Kettle C.J."/>
            <person name="Jalonen R."/>
            <person name="Gaisberger H."/>
            <person name="Ma Y.Z."/>
            <person name="Qiu Y.X."/>
        </authorList>
    </citation>
    <scope>NUCLEOTIDE SEQUENCE [LARGE SCALE GENOMIC DNA]</scope>
    <source>
        <strain evidence="1">Hangzhou</strain>
    </source>
</reference>
<dbReference type="GO" id="GO:0003729">
    <property type="term" value="F:mRNA binding"/>
    <property type="evidence" value="ECO:0007669"/>
    <property type="project" value="TreeGrafter"/>
</dbReference>
<dbReference type="Proteomes" id="UP001415857">
    <property type="component" value="Unassembled WGS sequence"/>
</dbReference>
<protein>
    <submittedName>
        <fullName evidence="1">Uncharacterized protein</fullName>
    </submittedName>
</protein>
<keyword evidence="2" id="KW-1185">Reference proteome</keyword>
<dbReference type="Gene3D" id="3.30.70.940">
    <property type="entry name" value="NusG, N-terminal domain"/>
    <property type="match status" value="1"/>
</dbReference>
<evidence type="ECO:0000313" key="1">
    <source>
        <dbReference type="EMBL" id="KAK9268019.1"/>
    </source>
</evidence>
<dbReference type="GO" id="GO:0006357">
    <property type="term" value="P:regulation of transcription by RNA polymerase II"/>
    <property type="evidence" value="ECO:0007669"/>
    <property type="project" value="InterPro"/>
</dbReference>
<dbReference type="PANTHER" id="PTHR11125">
    <property type="entry name" value="SUPPRESSOR OF TY 5"/>
    <property type="match status" value="1"/>
</dbReference>
<dbReference type="GO" id="GO:0006368">
    <property type="term" value="P:transcription elongation by RNA polymerase II"/>
    <property type="evidence" value="ECO:0007669"/>
    <property type="project" value="TreeGrafter"/>
</dbReference>
<dbReference type="PANTHER" id="PTHR11125:SF8">
    <property type="entry name" value="PROTEIN RNA-DIRECTED DNA METHYLATION 3"/>
    <property type="match status" value="1"/>
</dbReference>
<gene>
    <name evidence="1" type="ORF">L1049_010458</name>
</gene>
<dbReference type="AlphaFoldDB" id="A0AAP0R4E9"/>
<evidence type="ECO:0000313" key="2">
    <source>
        <dbReference type="Proteomes" id="UP001415857"/>
    </source>
</evidence>
<accession>A0AAP0R4E9</accession>
<dbReference type="InterPro" id="IPR039659">
    <property type="entry name" value="SPT5"/>
</dbReference>
<dbReference type="GO" id="GO:0032784">
    <property type="term" value="P:regulation of DNA-templated transcription elongation"/>
    <property type="evidence" value="ECO:0007669"/>
    <property type="project" value="InterPro"/>
</dbReference>
<dbReference type="GO" id="GO:0032044">
    <property type="term" value="C:DSIF complex"/>
    <property type="evidence" value="ECO:0007669"/>
    <property type="project" value="TreeGrafter"/>
</dbReference>
<dbReference type="InterPro" id="IPR036735">
    <property type="entry name" value="NGN_dom_sf"/>
</dbReference>
<comment type="caution">
    <text evidence="1">The sequence shown here is derived from an EMBL/GenBank/DDBJ whole genome shotgun (WGS) entry which is preliminary data.</text>
</comment>
<sequence>MEDEIDIGIKVKKEPRKAHNLPFLPEEEEMSEEEVEQMLQERYKNVSRFVTYAEDDYETKGSFQRNILMLSTKDSTIWKVKCMVGCENHSAFGLMQKYVDLQSFGTKLQLAKKSVLYIDEKK</sequence>
<proteinExistence type="predicted"/>
<name>A0AAP0R4E9_LIQFO</name>
<dbReference type="EMBL" id="JBBPBK010000016">
    <property type="protein sequence ID" value="KAK9268019.1"/>
    <property type="molecule type" value="Genomic_DNA"/>
</dbReference>